<proteinExistence type="predicted"/>
<accession>A0A0A8YR28</accession>
<evidence type="ECO:0000313" key="1">
    <source>
        <dbReference type="EMBL" id="JAD24847.1"/>
    </source>
</evidence>
<reference evidence="1" key="2">
    <citation type="journal article" date="2015" name="Data Brief">
        <title>Shoot transcriptome of the giant reed, Arundo donax.</title>
        <authorList>
            <person name="Barrero R.A."/>
            <person name="Guerrero F.D."/>
            <person name="Moolhuijzen P."/>
            <person name="Goolsby J.A."/>
            <person name="Tidwell J."/>
            <person name="Bellgard S.E."/>
            <person name="Bellgard M.I."/>
        </authorList>
    </citation>
    <scope>NUCLEOTIDE SEQUENCE</scope>
    <source>
        <tissue evidence="1">Shoot tissue taken approximately 20 cm above the soil surface</tissue>
    </source>
</reference>
<sequence length="51" mass="5579">MLKLSSCVLGYLSYLLNQVDSLVCFLAYTTGSLDLFYPSLVLVPGLVMEMG</sequence>
<protein>
    <submittedName>
        <fullName evidence="1">Uncharacterized protein</fullName>
    </submittedName>
</protein>
<dbReference type="AlphaFoldDB" id="A0A0A8YR28"/>
<dbReference type="EMBL" id="GBRH01273048">
    <property type="protein sequence ID" value="JAD24847.1"/>
    <property type="molecule type" value="Transcribed_RNA"/>
</dbReference>
<reference evidence="1" key="1">
    <citation type="submission" date="2014-09" db="EMBL/GenBank/DDBJ databases">
        <authorList>
            <person name="Magalhaes I.L.F."/>
            <person name="Oliveira U."/>
            <person name="Santos F.R."/>
            <person name="Vidigal T.H.D.A."/>
            <person name="Brescovit A.D."/>
            <person name="Santos A.J."/>
        </authorList>
    </citation>
    <scope>NUCLEOTIDE SEQUENCE</scope>
    <source>
        <tissue evidence="1">Shoot tissue taken approximately 20 cm above the soil surface</tissue>
    </source>
</reference>
<name>A0A0A8YR28_ARUDO</name>
<organism evidence="1">
    <name type="scientific">Arundo donax</name>
    <name type="common">Giant reed</name>
    <name type="synonym">Donax arundinaceus</name>
    <dbReference type="NCBI Taxonomy" id="35708"/>
    <lineage>
        <taxon>Eukaryota</taxon>
        <taxon>Viridiplantae</taxon>
        <taxon>Streptophyta</taxon>
        <taxon>Embryophyta</taxon>
        <taxon>Tracheophyta</taxon>
        <taxon>Spermatophyta</taxon>
        <taxon>Magnoliopsida</taxon>
        <taxon>Liliopsida</taxon>
        <taxon>Poales</taxon>
        <taxon>Poaceae</taxon>
        <taxon>PACMAD clade</taxon>
        <taxon>Arundinoideae</taxon>
        <taxon>Arundineae</taxon>
        <taxon>Arundo</taxon>
    </lineage>
</organism>